<feature type="domain" description="FAS1" evidence="4">
    <location>
        <begin position="483"/>
        <end position="616"/>
    </location>
</feature>
<feature type="signal peptide" evidence="3">
    <location>
        <begin position="1"/>
        <end position="21"/>
    </location>
</feature>
<dbReference type="PANTHER" id="PTHR10900">
    <property type="entry name" value="PERIOSTIN-RELATED"/>
    <property type="match status" value="1"/>
</dbReference>
<proteinExistence type="predicted"/>
<organism evidence="5 6">
    <name type="scientific">Pichia membranifaciens NRRL Y-2026</name>
    <dbReference type="NCBI Taxonomy" id="763406"/>
    <lineage>
        <taxon>Eukaryota</taxon>
        <taxon>Fungi</taxon>
        <taxon>Dikarya</taxon>
        <taxon>Ascomycota</taxon>
        <taxon>Saccharomycotina</taxon>
        <taxon>Pichiomycetes</taxon>
        <taxon>Pichiales</taxon>
        <taxon>Pichiaceae</taxon>
        <taxon>Pichia</taxon>
    </lineage>
</organism>
<dbReference type="RefSeq" id="XP_019018093.1">
    <property type="nucleotide sequence ID" value="XM_019161337.1"/>
</dbReference>
<feature type="compositionally biased region" description="Polar residues" evidence="1">
    <location>
        <begin position="897"/>
        <end position="906"/>
    </location>
</feature>
<evidence type="ECO:0000256" key="1">
    <source>
        <dbReference type="SAM" id="MobiDB-lite"/>
    </source>
</evidence>
<keyword evidence="2" id="KW-0472">Membrane</keyword>
<dbReference type="GeneID" id="30178024"/>
<keyword evidence="3" id="KW-0732">Signal</keyword>
<dbReference type="InterPro" id="IPR000782">
    <property type="entry name" value="FAS1_domain"/>
</dbReference>
<dbReference type="STRING" id="763406.A0A1E3NLI3"/>
<feature type="transmembrane region" description="Helical" evidence="2">
    <location>
        <begin position="800"/>
        <end position="826"/>
    </location>
</feature>
<dbReference type="InterPro" id="IPR036378">
    <property type="entry name" value="FAS1_dom_sf"/>
</dbReference>
<protein>
    <recommendedName>
        <fullName evidence="4">FAS1 domain-containing protein</fullName>
    </recommendedName>
</protein>
<reference evidence="5 6" key="1">
    <citation type="journal article" date="2016" name="Proc. Natl. Acad. Sci. U.S.A.">
        <title>Comparative genomics of biotechnologically important yeasts.</title>
        <authorList>
            <person name="Riley R."/>
            <person name="Haridas S."/>
            <person name="Wolfe K.H."/>
            <person name="Lopes M.R."/>
            <person name="Hittinger C.T."/>
            <person name="Goeker M."/>
            <person name="Salamov A.A."/>
            <person name="Wisecaver J.H."/>
            <person name="Long T.M."/>
            <person name="Calvey C.H."/>
            <person name="Aerts A.L."/>
            <person name="Barry K.W."/>
            <person name="Choi C."/>
            <person name="Clum A."/>
            <person name="Coughlan A.Y."/>
            <person name="Deshpande S."/>
            <person name="Douglass A.P."/>
            <person name="Hanson S.J."/>
            <person name="Klenk H.-P."/>
            <person name="LaButti K.M."/>
            <person name="Lapidus A."/>
            <person name="Lindquist E.A."/>
            <person name="Lipzen A.M."/>
            <person name="Meier-Kolthoff J.P."/>
            <person name="Ohm R.A."/>
            <person name="Otillar R.P."/>
            <person name="Pangilinan J.L."/>
            <person name="Peng Y."/>
            <person name="Rokas A."/>
            <person name="Rosa C.A."/>
            <person name="Scheuner C."/>
            <person name="Sibirny A.A."/>
            <person name="Slot J.C."/>
            <person name="Stielow J.B."/>
            <person name="Sun H."/>
            <person name="Kurtzman C.P."/>
            <person name="Blackwell M."/>
            <person name="Grigoriev I.V."/>
            <person name="Jeffries T.W."/>
        </authorList>
    </citation>
    <scope>NUCLEOTIDE SEQUENCE [LARGE SCALE GENOMIC DNA]</scope>
    <source>
        <strain evidence="5 6">NRRL Y-2026</strain>
    </source>
</reference>
<dbReference type="InterPro" id="IPR050904">
    <property type="entry name" value="Adhesion/Biosynth-related"/>
</dbReference>
<evidence type="ECO:0000313" key="5">
    <source>
        <dbReference type="EMBL" id="ODQ46980.1"/>
    </source>
</evidence>
<feature type="compositionally biased region" description="Basic and acidic residues" evidence="1">
    <location>
        <begin position="914"/>
        <end position="925"/>
    </location>
</feature>
<name>A0A1E3NLI3_9ASCO</name>
<dbReference type="SUPFAM" id="SSF82153">
    <property type="entry name" value="FAS1 domain"/>
    <property type="match status" value="2"/>
</dbReference>
<dbReference type="GO" id="GO:0000329">
    <property type="term" value="C:fungal-type vacuole membrane"/>
    <property type="evidence" value="ECO:0007669"/>
    <property type="project" value="TreeGrafter"/>
</dbReference>
<dbReference type="PANTHER" id="PTHR10900:SF77">
    <property type="entry name" value="FI19380P1"/>
    <property type="match status" value="1"/>
</dbReference>
<accession>A0A1E3NLI3</accession>
<keyword evidence="2" id="KW-0812">Transmembrane</keyword>
<sequence>MAVLPWLLPLALLPWPKTGQAFGFGRALDSLDEANTYIHTHEGDNVPTSSIIDVLSANESYSHLLLTLQKSDLVDYVNELANVTFLAPVNAAFERHEIPIGSTMSKDELNRFIIDDVIFREEIVGIKIVSTLNHHGSPYVELFQVPLLLDHRFDEDGENEEVYLVENANVLFDDQYLPTIDTVVLTIDDLLTDPKETVCRYFLNSLNRNTGDERFKVFSSLLLSESTCKSLRMSNMTFLTPSDLSLHLNHIERKYLSHIRGMDDKNLFISNFLVDGIIGGNLENDTITTSNWNNEKLTFSSSYLGDEIIINDEVRATASNFLLSDGIIHYFENEIFDYNDTKSFPVFTARKYLIGLEYEDFVDEIDFRKLSELIDDNTLNQTVLVSRDYGMMGSLKNGMLYHFLEGNNEINLDTDENVLLTSKYCVDTDTNSKFCQRIKLETSPEGKKVLNSNSKIVNIVPYRVGNSSIYIIDNDISLPTKLQTAIASELTGYGKSTQFLKKFNYSKKLSKDNTFYTVFLPATELWNALDLTLDYLIENPLLLEKILDNLIFKGVLYHDFQGEQEFETYGNSKVEVSKDNLLDDKIVINNSTNLTISFESQILYSNGVVHPIADEIPLPQDMRISNQELLSAQDSYEFEKILDFLNLTFVLDSAKGYSVMLPSSKSLLQENITYLLGDIQFLEKFAKLHILPPGSLDMILDCYSASSETSPLLHTDYRNSTSLTDIPTLMNGTHLTCRELASGGMMLSITEGSGNEVRILRHGITIDNSTITSGLLLLDRPLNPTWMNHNDGKLYLHLPLFAILVGILIGVVCVLLTCGCCLMLTFGNSRKGIDGSDGEGFRDDEGRIEHVISVTETMPLLNDEEGSSMDKTKSAGGSKDGVNGGTDDNISGYVINKDTTQEQIGSSRALGRSLGRDGFSKENKGSKVGRRYSTFDARYSMNASASPIDVNNNAS</sequence>
<feature type="domain" description="FAS1" evidence="4">
    <location>
        <begin position="48"/>
        <end position="191"/>
    </location>
</feature>
<evidence type="ECO:0000259" key="4">
    <source>
        <dbReference type="PROSITE" id="PS50213"/>
    </source>
</evidence>
<dbReference type="AlphaFoldDB" id="A0A1E3NLI3"/>
<feature type="chain" id="PRO_5009133413" description="FAS1 domain-containing protein" evidence="3">
    <location>
        <begin position="22"/>
        <end position="955"/>
    </location>
</feature>
<keyword evidence="6" id="KW-1185">Reference proteome</keyword>
<dbReference type="Gene3D" id="2.30.180.10">
    <property type="entry name" value="FAS1 domain"/>
    <property type="match status" value="2"/>
</dbReference>
<dbReference type="GO" id="GO:0016236">
    <property type="term" value="P:macroautophagy"/>
    <property type="evidence" value="ECO:0007669"/>
    <property type="project" value="TreeGrafter"/>
</dbReference>
<evidence type="ECO:0000256" key="2">
    <source>
        <dbReference type="SAM" id="Phobius"/>
    </source>
</evidence>
<evidence type="ECO:0000256" key="3">
    <source>
        <dbReference type="SAM" id="SignalP"/>
    </source>
</evidence>
<dbReference type="Pfam" id="PF02469">
    <property type="entry name" value="Fasciclin"/>
    <property type="match status" value="1"/>
</dbReference>
<keyword evidence="2" id="KW-1133">Transmembrane helix</keyword>
<dbReference type="OrthoDB" id="286301at2759"/>
<evidence type="ECO:0000313" key="6">
    <source>
        <dbReference type="Proteomes" id="UP000094455"/>
    </source>
</evidence>
<dbReference type="Proteomes" id="UP000094455">
    <property type="component" value="Unassembled WGS sequence"/>
</dbReference>
<gene>
    <name evidence="5" type="ORF">PICMEDRAFT_16777</name>
</gene>
<dbReference type="PROSITE" id="PS50213">
    <property type="entry name" value="FAS1"/>
    <property type="match status" value="2"/>
</dbReference>
<dbReference type="EMBL" id="KV454003">
    <property type="protein sequence ID" value="ODQ46980.1"/>
    <property type="molecule type" value="Genomic_DNA"/>
</dbReference>
<dbReference type="SMART" id="SM00554">
    <property type="entry name" value="FAS1"/>
    <property type="match status" value="2"/>
</dbReference>
<feature type="region of interest" description="Disordered" evidence="1">
    <location>
        <begin position="862"/>
        <end position="931"/>
    </location>
</feature>